<reference evidence="2 3" key="1">
    <citation type="submission" date="2020-08" db="EMBL/GenBank/DDBJ databases">
        <title>Sequencing the genomes of 1000 actinobacteria strains.</title>
        <authorList>
            <person name="Klenk H.-P."/>
        </authorList>
    </citation>
    <scope>NUCLEOTIDE SEQUENCE [LARGE SCALE GENOMIC DNA]</scope>
    <source>
        <strain evidence="2 3">DSM 45518</strain>
    </source>
</reference>
<evidence type="ECO:0000313" key="3">
    <source>
        <dbReference type="Proteomes" id="UP000542742"/>
    </source>
</evidence>
<keyword evidence="1" id="KW-0812">Transmembrane</keyword>
<organism evidence="2 3">
    <name type="scientific">Paractinoplanes abujensis</name>
    <dbReference type="NCBI Taxonomy" id="882441"/>
    <lineage>
        <taxon>Bacteria</taxon>
        <taxon>Bacillati</taxon>
        <taxon>Actinomycetota</taxon>
        <taxon>Actinomycetes</taxon>
        <taxon>Micromonosporales</taxon>
        <taxon>Micromonosporaceae</taxon>
        <taxon>Paractinoplanes</taxon>
    </lineage>
</organism>
<dbReference type="EMBL" id="JACHMF010000001">
    <property type="protein sequence ID" value="MBB4690905.1"/>
    <property type="molecule type" value="Genomic_DNA"/>
</dbReference>
<evidence type="ECO:0000313" key="2">
    <source>
        <dbReference type="EMBL" id="MBB4690905.1"/>
    </source>
</evidence>
<keyword evidence="3" id="KW-1185">Reference proteome</keyword>
<dbReference type="RefSeq" id="WP_184949802.1">
    <property type="nucleotide sequence ID" value="NZ_BOMC01000010.1"/>
</dbReference>
<keyword evidence="1" id="KW-0472">Membrane</keyword>
<gene>
    <name evidence="2" type="ORF">BKA14_001053</name>
</gene>
<name>A0A7W7CPG7_9ACTN</name>
<feature type="transmembrane region" description="Helical" evidence="1">
    <location>
        <begin position="28"/>
        <end position="48"/>
    </location>
</feature>
<comment type="caution">
    <text evidence="2">The sequence shown here is derived from an EMBL/GenBank/DDBJ whole genome shotgun (WGS) entry which is preliminary data.</text>
</comment>
<evidence type="ECO:0000256" key="1">
    <source>
        <dbReference type="SAM" id="Phobius"/>
    </source>
</evidence>
<accession>A0A7W7CPG7</accession>
<dbReference type="AlphaFoldDB" id="A0A7W7CPG7"/>
<proteinExistence type="predicted"/>
<protein>
    <submittedName>
        <fullName evidence="2">Uncharacterized protein</fullName>
    </submittedName>
</protein>
<sequence>MPDPDWALRLRLRRTVPSSADLDDPVRGLAVTGAWTAGALLLGTLAVLRRDHGT</sequence>
<dbReference type="Proteomes" id="UP000542742">
    <property type="component" value="Unassembled WGS sequence"/>
</dbReference>
<keyword evidence="1" id="KW-1133">Transmembrane helix</keyword>